<dbReference type="Proteomes" id="UP001060275">
    <property type="component" value="Unassembled WGS sequence"/>
</dbReference>
<evidence type="ECO:0000313" key="3">
    <source>
        <dbReference type="Proteomes" id="UP001060275"/>
    </source>
</evidence>
<organism evidence="2 3">
    <name type="scientific">Devosia ureilytica</name>
    <dbReference type="NCBI Taxonomy" id="2952754"/>
    <lineage>
        <taxon>Bacteria</taxon>
        <taxon>Pseudomonadati</taxon>
        <taxon>Pseudomonadota</taxon>
        <taxon>Alphaproteobacteria</taxon>
        <taxon>Hyphomicrobiales</taxon>
        <taxon>Devosiaceae</taxon>
        <taxon>Devosia</taxon>
    </lineage>
</organism>
<dbReference type="AlphaFoldDB" id="A0A9Q4AML9"/>
<protein>
    <submittedName>
        <fullName evidence="2">Uncharacterized protein</fullName>
    </submittedName>
</protein>
<evidence type="ECO:0000313" key="2">
    <source>
        <dbReference type="EMBL" id="MCP8886924.1"/>
    </source>
</evidence>
<proteinExistence type="predicted"/>
<reference evidence="2" key="1">
    <citation type="submission" date="2022-06" db="EMBL/GenBank/DDBJ databases">
        <title>Devosia sp. XJ19-45 genome assembly.</title>
        <authorList>
            <person name="Li B."/>
            <person name="Cai M."/>
            <person name="Nie G."/>
            <person name="Li W."/>
        </authorList>
    </citation>
    <scope>NUCLEOTIDE SEQUENCE</scope>
    <source>
        <strain evidence="2">XJ19-45</strain>
    </source>
</reference>
<gene>
    <name evidence="2" type="ORF">NF348_07395</name>
</gene>
<dbReference type="RefSeq" id="WP_254673404.1">
    <property type="nucleotide sequence ID" value="NZ_JAMWDU010000002.1"/>
</dbReference>
<sequence length="60" mass="6402">MLDLVSELSFPSLAKVKLSTKIGGDKADLRKNLRGLTGPVRQRTTPGNPAAQGRPQTVSE</sequence>
<accession>A0A9Q4AML9</accession>
<evidence type="ECO:0000256" key="1">
    <source>
        <dbReference type="SAM" id="MobiDB-lite"/>
    </source>
</evidence>
<name>A0A9Q4AML9_9HYPH</name>
<feature type="region of interest" description="Disordered" evidence="1">
    <location>
        <begin position="29"/>
        <end position="60"/>
    </location>
</feature>
<keyword evidence="3" id="KW-1185">Reference proteome</keyword>
<comment type="caution">
    <text evidence="2">The sequence shown here is derived from an EMBL/GenBank/DDBJ whole genome shotgun (WGS) entry which is preliminary data.</text>
</comment>
<dbReference type="EMBL" id="JAMWDU010000002">
    <property type="protein sequence ID" value="MCP8886924.1"/>
    <property type="molecule type" value="Genomic_DNA"/>
</dbReference>